<gene>
    <name evidence="2" type="ORF">KP509_26G063100</name>
</gene>
<keyword evidence="3" id="KW-1185">Reference proteome</keyword>
<feature type="region of interest" description="Disordered" evidence="1">
    <location>
        <begin position="1"/>
        <end position="48"/>
    </location>
</feature>
<feature type="region of interest" description="Disordered" evidence="1">
    <location>
        <begin position="167"/>
        <end position="205"/>
    </location>
</feature>
<name>A0A8T2RNX0_CERRI</name>
<protein>
    <submittedName>
        <fullName evidence="2">Uncharacterized protein</fullName>
    </submittedName>
</protein>
<proteinExistence type="predicted"/>
<dbReference type="AlphaFoldDB" id="A0A8T2RNX0"/>
<reference evidence="2" key="1">
    <citation type="submission" date="2021-08" db="EMBL/GenBank/DDBJ databases">
        <title>WGS assembly of Ceratopteris richardii.</title>
        <authorList>
            <person name="Marchant D.B."/>
            <person name="Chen G."/>
            <person name="Jenkins J."/>
            <person name="Shu S."/>
            <person name="Leebens-Mack J."/>
            <person name="Grimwood J."/>
            <person name="Schmutz J."/>
            <person name="Soltis P."/>
            <person name="Soltis D."/>
            <person name="Chen Z.-H."/>
        </authorList>
    </citation>
    <scope>NUCLEOTIDE SEQUENCE</scope>
    <source>
        <strain evidence="2">Whitten #5841</strain>
        <tissue evidence="2">Leaf</tissue>
    </source>
</reference>
<evidence type="ECO:0000313" key="2">
    <source>
        <dbReference type="EMBL" id="KAH7297275.1"/>
    </source>
</evidence>
<comment type="caution">
    <text evidence="2">The sequence shown here is derived from an EMBL/GenBank/DDBJ whole genome shotgun (WGS) entry which is preliminary data.</text>
</comment>
<feature type="compositionally biased region" description="Polar residues" evidence="1">
    <location>
        <begin position="1"/>
        <end position="10"/>
    </location>
</feature>
<dbReference type="EMBL" id="CM035431">
    <property type="protein sequence ID" value="KAH7297275.1"/>
    <property type="molecule type" value="Genomic_DNA"/>
</dbReference>
<evidence type="ECO:0000313" key="3">
    <source>
        <dbReference type="Proteomes" id="UP000825935"/>
    </source>
</evidence>
<accession>A0A8T2RNX0</accession>
<evidence type="ECO:0000256" key="1">
    <source>
        <dbReference type="SAM" id="MobiDB-lite"/>
    </source>
</evidence>
<organism evidence="2 3">
    <name type="scientific">Ceratopteris richardii</name>
    <name type="common">Triangle waterfern</name>
    <dbReference type="NCBI Taxonomy" id="49495"/>
    <lineage>
        <taxon>Eukaryota</taxon>
        <taxon>Viridiplantae</taxon>
        <taxon>Streptophyta</taxon>
        <taxon>Embryophyta</taxon>
        <taxon>Tracheophyta</taxon>
        <taxon>Polypodiopsida</taxon>
        <taxon>Polypodiidae</taxon>
        <taxon>Polypodiales</taxon>
        <taxon>Pteridineae</taxon>
        <taxon>Pteridaceae</taxon>
        <taxon>Parkerioideae</taxon>
        <taxon>Ceratopteris</taxon>
    </lineage>
</organism>
<dbReference type="Proteomes" id="UP000825935">
    <property type="component" value="Chromosome 26"/>
</dbReference>
<feature type="compositionally biased region" description="Basic and acidic residues" evidence="1">
    <location>
        <begin position="186"/>
        <end position="196"/>
    </location>
</feature>
<feature type="compositionally biased region" description="Basic and acidic residues" evidence="1">
    <location>
        <begin position="167"/>
        <end position="179"/>
    </location>
</feature>
<sequence>MDMMPINTTRVQDRDRSQEEDSSMGTLTKKGRFAEGEANKRKRRRRRKIMMEDFPLGKGIKPYDLIEDISTQKPNITWPQLVQLSSKTRREWSKLVSTRRTKNKEINLIRANASDDVVPTMDAYVKGRRISNVYMDVRADKKWGFGLLVLKPNGKTKPITYDLKDQKKEDHRYETKVDEESSFYDSHSRNGGKEDDLQQLQSEESMREVDLQKVLVEDLTLEERTSNSLRIGTK</sequence>